<keyword evidence="4" id="KW-0732">Signal</keyword>
<dbReference type="PROSITE" id="PS50005">
    <property type="entry name" value="TPR"/>
    <property type="match status" value="1"/>
</dbReference>
<dbReference type="CDD" id="cd02966">
    <property type="entry name" value="TlpA_like_family"/>
    <property type="match status" value="1"/>
</dbReference>
<dbReference type="SMART" id="SM00028">
    <property type="entry name" value="TPR"/>
    <property type="match status" value="4"/>
</dbReference>
<dbReference type="GO" id="GO:0030288">
    <property type="term" value="C:outer membrane-bounded periplasmic space"/>
    <property type="evidence" value="ECO:0007669"/>
    <property type="project" value="InterPro"/>
</dbReference>
<dbReference type="AlphaFoldDB" id="A0A5K7YV33"/>
<feature type="chain" id="PRO_5024322423" description="Thioredoxin domain-containing protein" evidence="4">
    <location>
        <begin position="28"/>
        <end position="649"/>
    </location>
</feature>
<dbReference type="GO" id="GO:0016209">
    <property type="term" value="F:antioxidant activity"/>
    <property type="evidence" value="ECO:0007669"/>
    <property type="project" value="InterPro"/>
</dbReference>
<dbReference type="InterPro" id="IPR019734">
    <property type="entry name" value="TPR_rpt"/>
</dbReference>
<dbReference type="GO" id="GO:0006950">
    <property type="term" value="P:response to stress"/>
    <property type="evidence" value="ECO:0007669"/>
    <property type="project" value="UniProtKB-ARBA"/>
</dbReference>
<evidence type="ECO:0000256" key="2">
    <source>
        <dbReference type="ARBA" id="ARBA00022803"/>
    </source>
</evidence>
<feature type="signal peptide" evidence="4">
    <location>
        <begin position="1"/>
        <end position="27"/>
    </location>
</feature>
<keyword evidence="7" id="KW-1185">Reference proteome</keyword>
<sequence length="649" mass="70424">MRYANTMLPKGVTGLVIALVWSTIASAGAPPSAGQPGPDFTLKDAKGTTYVLSEVKNHQMAVLYFFDAASRPSQEGLAYLDSLKKRFSDDSLVVWAISRSPADAVARYTQQAAPAFPILLDPGDVSDQYGATAILPTVFVMGPDQNVLDVFQGGGKTTEVLLVRLAERTLSRKKHDMAKAMADTVIAKNPENIEARAVKGYAEIKSGHLEKAEAIFEEVAASPGPGEVVGQEGLSAVYAQKGEDDKALALADQVTRKAPKRGFAHVVKANVLYRRNQKTAAGNELKKAVGKTASSPHQQAVALNKYGRFYASVGKHEKARELYDQAVAVDPYFVEATSNKGMSYQREGRWDQALDAYSKASGIGAGEAFTALLAKKAQQMIELQKDADQRRQIDRLVKDLAERYRKQQAAPSADTDEWTSRPLVFAFVDVQEKGGLADRDGMSTILTAQLADHLNASGRVKVVDRVVLDRLLSELNLGSSELADPNTTLRLGRVMAARIMATGTLFTMPGDTLVSLRLVDTETSAIAKTLTRELGPESGWNKALLRLNREVLAALVDGYPLQGYVVQATGDQALINLGADQGMVEGTRLDVIEMTKPIVYKGRTLKGLPKVVARLEVVSVETDLCHARIIKKERDLKTDDKVRENSSPI</sequence>
<feature type="domain" description="Thioredoxin" evidence="5">
    <location>
        <begin position="31"/>
        <end position="171"/>
    </location>
</feature>
<dbReference type="Pfam" id="PF13432">
    <property type="entry name" value="TPR_16"/>
    <property type="match status" value="1"/>
</dbReference>
<dbReference type="KEGG" id="dalk:DSCA_48210"/>
<dbReference type="InterPro" id="IPR013766">
    <property type="entry name" value="Thioredoxin_domain"/>
</dbReference>
<dbReference type="Pfam" id="PF03783">
    <property type="entry name" value="CsgG"/>
    <property type="match status" value="1"/>
</dbReference>
<accession>A0A5K7YV33</accession>
<feature type="repeat" description="TPR" evidence="3">
    <location>
        <begin position="300"/>
        <end position="333"/>
    </location>
</feature>
<dbReference type="InterPro" id="IPR000866">
    <property type="entry name" value="AhpC/TSA"/>
</dbReference>
<dbReference type="Proteomes" id="UP000427906">
    <property type="component" value="Chromosome"/>
</dbReference>
<dbReference type="RefSeq" id="WP_155318796.1">
    <property type="nucleotide sequence ID" value="NZ_AP021874.1"/>
</dbReference>
<dbReference type="Gene3D" id="1.25.40.10">
    <property type="entry name" value="Tetratricopeptide repeat domain"/>
    <property type="match status" value="2"/>
</dbReference>
<evidence type="ECO:0000313" key="7">
    <source>
        <dbReference type="Proteomes" id="UP000427906"/>
    </source>
</evidence>
<organism evidence="6 7">
    <name type="scientific">Desulfosarcina alkanivorans</name>
    <dbReference type="NCBI Taxonomy" id="571177"/>
    <lineage>
        <taxon>Bacteria</taxon>
        <taxon>Pseudomonadati</taxon>
        <taxon>Thermodesulfobacteriota</taxon>
        <taxon>Desulfobacteria</taxon>
        <taxon>Desulfobacterales</taxon>
        <taxon>Desulfosarcinaceae</taxon>
        <taxon>Desulfosarcina</taxon>
    </lineage>
</organism>
<proteinExistence type="predicted"/>
<dbReference type="OrthoDB" id="5410474at2"/>
<keyword evidence="1" id="KW-0677">Repeat</keyword>
<evidence type="ECO:0000256" key="1">
    <source>
        <dbReference type="ARBA" id="ARBA00022737"/>
    </source>
</evidence>
<dbReference type="PROSITE" id="PS51352">
    <property type="entry name" value="THIOREDOXIN_2"/>
    <property type="match status" value="1"/>
</dbReference>
<evidence type="ECO:0000256" key="4">
    <source>
        <dbReference type="SAM" id="SignalP"/>
    </source>
</evidence>
<dbReference type="SUPFAM" id="SSF48452">
    <property type="entry name" value="TPR-like"/>
    <property type="match status" value="1"/>
</dbReference>
<protein>
    <recommendedName>
        <fullName evidence="5">Thioredoxin domain-containing protein</fullName>
    </recommendedName>
</protein>
<keyword evidence="2 3" id="KW-0802">TPR repeat</keyword>
<dbReference type="EMBL" id="AP021874">
    <property type="protein sequence ID" value="BBO70891.1"/>
    <property type="molecule type" value="Genomic_DNA"/>
</dbReference>
<dbReference type="GO" id="GO:0016491">
    <property type="term" value="F:oxidoreductase activity"/>
    <property type="evidence" value="ECO:0007669"/>
    <property type="project" value="InterPro"/>
</dbReference>
<dbReference type="PANTHER" id="PTHR45586">
    <property type="entry name" value="TPR REPEAT-CONTAINING PROTEIN PA4667"/>
    <property type="match status" value="1"/>
</dbReference>
<dbReference type="InterPro" id="IPR005534">
    <property type="entry name" value="Curli_assmbl/transp-comp_CsgG"/>
</dbReference>
<gene>
    <name evidence="6" type="ORF">DSCA_48210</name>
</gene>
<dbReference type="InterPro" id="IPR011990">
    <property type="entry name" value="TPR-like_helical_dom_sf"/>
</dbReference>
<dbReference type="Gene3D" id="3.40.30.10">
    <property type="entry name" value="Glutaredoxin"/>
    <property type="match status" value="1"/>
</dbReference>
<evidence type="ECO:0000259" key="5">
    <source>
        <dbReference type="PROSITE" id="PS51352"/>
    </source>
</evidence>
<dbReference type="InterPro" id="IPR036249">
    <property type="entry name" value="Thioredoxin-like_sf"/>
</dbReference>
<name>A0A5K7YV33_9BACT</name>
<dbReference type="SUPFAM" id="SSF52833">
    <property type="entry name" value="Thioredoxin-like"/>
    <property type="match status" value="1"/>
</dbReference>
<dbReference type="Gene3D" id="3.40.50.10610">
    <property type="entry name" value="ABC-type transport auxiliary lipoprotein component"/>
    <property type="match status" value="1"/>
</dbReference>
<reference evidence="6 7" key="1">
    <citation type="submission" date="2019-11" db="EMBL/GenBank/DDBJ databases">
        <title>Comparative genomics of hydrocarbon-degrading Desulfosarcina strains.</title>
        <authorList>
            <person name="Watanabe M."/>
            <person name="Kojima H."/>
            <person name="Fukui M."/>
        </authorList>
    </citation>
    <scope>NUCLEOTIDE SEQUENCE [LARGE SCALE GENOMIC DNA]</scope>
    <source>
        <strain evidence="6 7">PL12</strain>
    </source>
</reference>
<dbReference type="PANTHER" id="PTHR45586:SF1">
    <property type="entry name" value="LIPOPOLYSACCHARIDE ASSEMBLY PROTEIN B"/>
    <property type="match status" value="1"/>
</dbReference>
<evidence type="ECO:0000256" key="3">
    <source>
        <dbReference type="PROSITE-ProRule" id="PRU00339"/>
    </source>
</evidence>
<dbReference type="Pfam" id="PF00578">
    <property type="entry name" value="AhpC-TSA"/>
    <property type="match status" value="1"/>
</dbReference>
<dbReference type="InterPro" id="IPR051012">
    <property type="entry name" value="CellSynth/LPSAsmb/PSIAsmb"/>
</dbReference>
<evidence type="ECO:0000313" key="6">
    <source>
        <dbReference type="EMBL" id="BBO70891.1"/>
    </source>
</evidence>